<feature type="signal peptide" evidence="1">
    <location>
        <begin position="1"/>
        <end position="15"/>
    </location>
</feature>
<evidence type="ECO:0000256" key="1">
    <source>
        <dbReference type="SAM" id="SignalP"/>
    </source>
</evidence>
<feature type="chain" id="PRO_5042022461" description="Membrane anchor Opy2 N-terminal domain-containing protein" evidence="1">
    <location>
        <begin position="16"/>
        <end position="71"/>
    </location>
</feature>
<reference evidence="3" key="1">
    <citation type="submission" date="2023-03" db="EMBL/GenBank/DDBJ databases">
        <title>Massive genome expansion in bonnet fungi (Mycena s.s.) driven by repeated elements and novel gene families across ecological guilds.</title>
        <authorList>
            <consortium name="Lawrence Berkeley National Laboratory"/>
            <person name="Harder C.B."/>
            <person name="Miyauchi S."/>
            <person name="Viragh M."/>
            <person name="Kuo A."/>
            <person name="Thoen E."/>
            <person name="Andreopoulos B."/>
            <person name="Lu D."/>
            <person name="Skrede I."/>
            <person name="Drula E."/>
            <person name="Henrissat B."/>
            <person name="Morin E."/>
            <person name="Kohler A."/>
            <person name="Barry K."/>
            <person name="LaButti K."/>
            <person name="Morin E."/>
            <person name="Salamov A."/>
            <person name="Lipzen A."/>
            <person name="Mereny Z."/>
            <person name="Hegedus B."/>
            <person name="Baldrian P."/>
            <person name="Stursova M."/>
            <person name="Weitz H."/>
            <person name="Taylor A."/>
            <person name="Grigoriev I.V."/>
            <person name="Nagy L.G."/>
            <person name="Martin F."/>
            <person name="Kauserud H."/>
        </authorList>
    </citation>
    <scope>NUCLEOTIDE SEQUENCE</scope>
    <source>
        <strain evidence="3">9144</strain>
    </source>
</reference>
<keyword evidence="1" id="KW-0732">Signal</keyword>
<feature type="domain" description="Membrane anchor Opy2 N-terminal" evidence="2">
    <location>
        <begin position="31"/>
        <end position="67"/>
    </location>
</feature>
<name>A0AAD6VL32_9AGAR</name>
<proteinExistence type="predicted"/>
<dbReference type="InterPro" id="IPR018571">
    <property type="entry name" value="Membrane_anchor_Opy2_N"/>
</dbReference>
<evidence type="ECO:0000259" key="2">
    <source>
        <dbReference type="Pfam" id="PF09463"/>
    </source>
</evidence>
<dbReference type="Proteomes" id="UP001219525">
    <property type="component" value="Unassembled WGS sequence"/>
</dbReference>
<evidence type="ECO:0000313" key="3">
    <source>
        <dbReference type="EMBL" id="KAJ7210081.1"/>
    </source>
</evidence>
<dbReference type="Pfam" id="PF09463">
    <property type="entry name" value="Opy2"/>
    <property type="match status" value="1"/>
</dbReference>
<protein>
    <recommendedName>
        <fullName evidence="2">Membrane anchor Opy2 N-terminal domain-containing protein</fullName>
    </recommendedName>
</protein>
<dbReference type="AlphaFoldDB" id="A0AAD6VL32"/>
<evidence type="ECO:0000313" key="4">
    <source>
        <dbReference type="Proteomes" id="UP001219525"/>
    </source>
</evidence>
<accession>A0AAD6VL32</accession>
<keyword evidence="4" id="KW-1185">Reference proteome</keyword>
<dbReference type="EMBL" id="JARJCW010000029">
    <property type="protein sequence ID" value="KAJ7210081.1"/>
    <property type="molecule type" value="Genomic_DNA"/>
</dbReference>
<comment type="caution">
    <text evidence="3">The sequence shown here is derived from an EMBL/GenBank/DDBJ whole genome shotgun (WGS) entry which is preliminary data.</text>
</comment>
<gene>
    <name evidence="3" type="ORF">GGX14DRAFT_97108</name>
</gene>
<organism evidence="3 4">
    <name type="scientific">Mycena pura</name>
    <dbReference type="NCBI Taxonomy" id="153505"/>
    <lineage>
        <taxon>Eukaryota</taxon>
        <taxon>Fungi</taxon>
        <taxon>Dikarya</taxon>
        <taxon>Basidiomycota</taxon>
        <taxon>Agaricomycotina</taxon>
        <taxon>Agaricomycetes</taxon>
        <taxon>Agaricomycetidae</taxon>
        <taxon>Agaricales</taxon>
        <taxon>Marasmiineae</taxon>
        <taxon>Mycenaceae</taxon>
        <taxon>Mycena</taxon>
    </lineage>
</organism>
<sequence>MFRLLSLLLTSLTMGSILGSAAPQSAPSASCIACPIFFIPVCSALCPAGDDCLIIPRTCDKCEQIQCVPAN</sequence>